<dbReference type="SMART" id="SM00450">
    <property type="entry name" value="RHOD"/>
    <property type="match status" value="1"/>
</dbReference>
<gene>
    <name evidence="8" type="ORF">SAMN06295970_10982</name>
</gene>
<evidence type="ECO:0000256" key="5">
    <source>
        <dbReference type="ARBA" id="ARBA00023136"/>
    </source>
</evidence>
<dbReference type="EMBL" id="FXUL01000009">
    <property type="protein sequence ID" value="SMP63488.1"/>
    <property type="molecule type" value="Genomic_DNA"/>
</dbReference>
<dbReference type="InterPro" id="IPR032816">
    <property type="entry name" value="VTT_dom"/>
</dbReference>
<dbReference type="RefSeq" id="WP_283442758.1">
    <property type="nucleotide sequence ID" value="NZ_FXUL01000009.1"/>
</dbReference>
<comment type="subcellular location">
    <subcellularLocation>
        <location evidence="1">Cell membrane</location>
        <topology evidence="1">Multi-pass membrane protein</topology>
    </subcellularLocation>
</comment>
<dbReference type="PANTHER" id="PTHR42709:SF6">
    <property type="entry name" value="UNDECAPRENYL PHOSPHATE TRANSPORTER A"/>
    <property type="match status" value="1"/>
</dbReference>
<dbReference type="InterPro" id="IPR051311">
    <property type="entry name" value="DedA_domain"/>
</dbReference>
<proteinExistence type="predicted"/>
<reference evidence="8 9" key="1">
    <citation type="submission" date="2017-05" db="EMBL/GenBank/DDBJ databases">
        <authorList>
            <person name="Varghese N."/>
            <person name="Submissions S."/>
        </authorList>
    </citation>
    <scope>NUCLEOTIDE SEQUENCE [LARGE SCALE GENOMIC DNA]</scope>
    <source>
        <strain evidence="8 9">DSM 26001</strain>
    </source>
</reference>
<dbReference type="PANTHER" id="PTHR42709">
    <property type="entry name" value="ALKALINE PHOSPHATASE LIKE PROTEIN"/>
    <property type="match status" value="1"/>
</dbReference>
<keyword evidence="9" id="KW-1185">Reference proteome</keyword>
<dbReference type="InterPro" id="IPR001763">
    <property type="entry name" value="Rhodanese-like_dom"/>
</dbReference>
<evidence type="ECO:0000256" key="6">
    <source>
        <dbReference type="SAM" id="Phobius"/>
    </source>
</evidence>
<keyword evidence="2" id="KW-1003">Cell membrane</keyword>
<feature type="domain" description="Rhodanese" evidence="7">
    <location>
        <begin position="217"/>
        <end position="307"/>
    </location>
</feature>
<feature type="transmembrane region" description="Helical" evidence="6">
    <location>
        <begin position="134"/>
        <end position="154"/>
    </location>
</feature>
<evidence type="ECO:0000256" key="1">
    <source>
        <dbReference type="ARBA" id="ARBA00004651"/>
    </source>
</evidence>
<evidence type="ECO:0000259" key="7">
    <source>
        <dbReference type="PROSITE" id="PS50206"/>
    </source>
</evidence>
<keyword evidence="5 6" id="KW-0472">Membrane</keyword>
<sequence>MSYLVQFIEQFGILAVFMNVLIEQLGAPIPAYPTLVIASALMSNEPTSFRDLLLTAVVAAMIADLAWYAAGKRYGRRVLALLCRISLSPDSCVRQTESLFHRWGAPSLLVAKFIPGFASIASAMAGALGTRAPVFLLFDCLGAGIWAGSALWLGMLFRSTVGDLLSVLESLGKWGLLLIASALLLFILNRWWQRRQFIRSLRMARISVAELHDLHLLGSEPVVVDVRPAHAQSEGKIPGALAIPVDEISRAVFDMPADSEVIVYCACPNEASAAKVAKLLMNKGYKRVRPLTGGIDAWVAAGHGLER</sequence>
<evidence type="ECO:0000256" key="3">
    <source>
        <dbReference type="ARBA" id="ARBA00022692"/>
    </source>
</evidence>
<dbReference type="Gene3D" id="3.40.250.10">
    <property type="entry name" value="Rhodanese-like domain"/>
    <property type="match status" value="1"/>
</dbReference>
<dbReference type="PROSITE" id="PS50206">
    <property type="entry name" value="RHODANESE_3"/>
    <property type="match status" value="1"/>
</dbReference>
<dbReference type="Proteomes" id="UP001158049">
    <property type="component" value="Unassembled WGS sequence"/>
</dbReference>
<keyword evidence="3 6" id="KW-0812">Transmembrane</keyword>
<dbReference type="Pfam" id="PF09335">
    <property type="entry name" value="VTT_dom"/>
    <property type="match status" value="1"/>
</dbReference>
<feature type="transmembrane region" description="Helical" evidence="6">
    <location>
        <begin position="174"/>
        <end position="192"/>
    </location>
</feature>
<comment type="caution">
    <text evidence="8">The sequence shown here is derived from an EMBL/GenBank/DDBJ whole genome shotgun (WGS) entry which is preliminary data.</text>
</comment>
<name>A0ABY1Q9C7_9BURK</name>
<dbReference type="SUPFAM" id="SSF52821">
    <property type="entry name" value="Rhodanese/Cell cycle control phosphatase"/>
    <property type="match status" value="1"/>
</dbReference>
<accession>A0ABY1Q9C7</accession>
<dbReference type="Pfam" id="PF00581">
    <property type="entry name" value="Rhodanese"/>
    <property type="match status" value="1"/>
</dbReference>
<dbReference type="InterPro" id="IPR036873">
    <property type="entry name" value="Rhodanese-like_dom_sf"/>
</dbReference>
<feature type="transmembrane region" description="Helical" evidence="6">
    <location>
        <begin position="12"/>
        <end position="32"/>
    </location>
</feature>
<evidence type="ECO:0000313" key="8">
    <source>
        <dbReference type="EMBL" id="SMP63488.1"/>
    </source>
</evidence>
<keyword evidence="4 6" id="KW-1133">Transmembrane helix</keyword>
<protein>
    <submittedName>
        <fullName evidence="8">Membrane protein DedA, SNARE-associated domain</fullName>
    </submittedName>
</protein>
<feature type="transmembrane region" description="Helical" evidence="6">
    <location>
        <begin position="52"/>
        <end position="70"/>
    </location>
</feature>
<evidence type="ECO:0000313" key="9">
    <source>
        <dbReference type="Proteomes" id="UP001158049"/>
    </source>
</evidence>
<organism evidence="8 9">
    <name type="scientific">Noviherbaspirillum suwonense</name>
    <dbReference type="NCBI Taxonomy" id="1224511"/>
    <lineage>
        <taxon>Bacteria</taxon>
        <taxon>Pseudomonadati</taxon>
        <taxon>Pseudomonadota</taxon>
        <taxon>Betaproteobacteria</taxon>
        <taxon>Burkholderiales</taxon>
        <taxon>Oxalobacteraceae</taxon>
        <taxon>Noviherbaspirillum</taxon>
    </lineage>
</organism>
<evidence type="ECO:0000256" key="4">
    <source>
        <dbReference type="ARBA" id="ARBA00022989"/>
    </source>
</evidence>
<evidence type="ECO:0000256" key="2">
    <source>
        <dbReference type="ARBA" id="ARBA00022475"/>
    </source>
</evidence>